<reference evidence="1 2" key="1">
    <citation type="submission" date="2018-08" db="EMBL/GenBank/DDBJ databases">
        <title>Genomic Encyclopedia of Archaeal and Bacterial Type Strains, Phase II (KMG-II): from individual species to whole genera.</title>
        <authorList>
            <person name="Goeker M."/>
        </authorList>
    </citation>
    <scope>NUCLEOTIDE SEQUENCE [LARGE SCALE GENOMIC DNA]</scope>
    <source>
        <strain evidence="1 2">DSM 15986</strain>
    </source>
</reference>
<protein>
    <submittedName>
        <fullName evidence="1">Uncharacterized protein</fullName>
    </submittedName>
</protein>
<name>A0A3E0D4A9_9BACT</name>
<organism evidence="1 2">
    <name type="scientific">Algoriphagus antarcticus</name>
    <dbReference type="NCBI Taxonomy" id="238540"/>
    <lineage>
        <taxon>Bacteria</taxon>
        <taxon>Pseudomonadati</taxon>
        <taxon>Bacteroidota</taxon>
        <taxon>Cytophagia</taxon>
        <taxon>Cytophagales</taxon>
        <taxon>Cyclobacteriaceae</taxon>
        <taxon>Algoriphagus</taxon>
    </lineage>
</organism>
<dbReference type="OrthoDB" id="9888178at2"/>
<proteinExistence type="predicted"/>
<evidence type="ECO:0000313" key="1">
    <source>
        <dbReference type="EMBL" id="REG77510.1"/>
    </source>
</evidence>
<dbReference type="RefSeq" id="WP_086543939.1">
    <property type="nucleotide sequence ID" value="NZ_MSSW01000100.1"/>
</dbReference>
<accession>A0A3E0D4A9</accession>
<dbReference type="EMBL" id="QUNF01000043">
    <property type="protein sequence ID" value="REG77510.1"/>
    <property type="molecule type" value="Genomic_DNA"/>
</dbReference>
<evidence type="ECO:0000313" key="2">
    <source>
        <dbReference type="Proteomes" id="UP000256405"/>
    </source>
</evidence>
<dbReference type="Proteomes" id="UP000256405">
    <property type="component" value="Unassembled WGS sequence"/>
</dbReference>
<dbReference type="AlphaFoldDB" id="A0A3E0D4A9"/>
<keyword evidence="2" id="KW-1185">Reference proteome</keyword>
<comment type="caution">
    <text evidence="1">The sequence shown here is derived from an EMBL/GenBank/DDBJ whole genome shotgun (WGS) entry which is preliminary data.</text>
</comment>
<sequence length="68" mass="8143">MNIEERNKGDTQDLKDLVLIPKEQVDQFSNSLLRILESIDLEKCDRVQREDVKNIYRLLTYFFKAEPK</sequence>
<gene>
    <name evidence="1" type="ORF">C8N25_14310</name>
</gene>